<evidence type="ECO:0000313" key="4">
    <source>
        <dbReference type="Proteomes" id="UP000295706"/>
    </source>
</evidence>
<reference evidence="3 4" key="1">
    <citation type="submission" date="2019-02" db="EMBL/GenBank/DDBJ databases">
        <title>Arundinibacter roseus gen. nov., sp. nov., a new member of the family Cytophagaceae.</title>
        <authorList>
            <person name="Szuroczki S."/>
            <person name="Khayer B."/>
            <person name="Sproer C."/>
            <person name="Toumi M."/>
            <person name="Szabo A."/>
            <person name="Felfoldi T."/>
            <person name="Schumann P."/>
            <person name="Toth E."/>
        </authorList>
    </citation>
    <scope>NUCLEOTIDE SEQUENCE [LARGE SCALE GENOMIC DNA]</scope>
    <source>
        <strain evidence="3 4">DMA-k-7a</strain>
    </source>
</reference>
<dbReference type="GO" id="GO:0000155">
    <property type="term" value="F:phosphorelay sensor kinase activity"/>
    <property type="evidence" value="ECO:0007669"/>
    <property type="project" value="InterPro"/>
</dbReference>
<feature type="transmembrane region" description="Helical" evidence="1">
    <location>
        <begin position="35"/>
        <end position="53"/>
    </location>
</feature>
<feature type="domain" description="Signal transduction histidine kinase internal region" evidence="2">
    <location>
        <begin position="154"/>
        <end position="233"/>
    </location>
</feature>
<dbReference type="PANTHER" id="PTHR34220">
    <property type="entry name" value="SENSOR HISTIDINE KINASE YPDA"/>
    <property type="match status" value="1"/>
</dbReference>
<dbReference type="Pfam" id="PF06580">
    <property type="entry name" value="His_kinase"/>
    <property type="match status" value="1"/>
</dbReference>
<evidence type="ECO:0000313" key="3">
    <source>
        <dbReference type="EMBL" id="TDB61367.1"/>
    </source>
</evidence>
<dbReference type="SUPFAM" id="SSF55874">
    <property type="entry name" value="ATPase domain of HSP90 chaperone/DNA topoisomerase II/histidine kinase"/>
    <property type="match status" value="1"/>
</dbReference>
<protein>
    <recommendedName>
        <fullName evidence="2">Signal transduction histidine kinase internal region domain-containing protein</fullName>
    </recommendedName>
</protein>
<keyword evidence="1" id="KW-0812">Transmembrane</keyword>
<comment type="caution">
    <text evidence="3">The sequence shown here is derived from an EMBL/GenBank/DDBJ whole genome shotgun (WGS) entry which is preliminary data.</text>
</comment>
<name>A0A4R4K237_9BACT</name>
<accession>A0A4R4K237</accession>
<dbReference type="InterPro" id="IPR010559">
    <property type="entry name" value="Sig_transdc_His_kin_internal"/>
</dbReference>
<dbReference type="AlphaFoldDB" id="A0A4R4K237"/>
<keyword evidence="1" id="KW-0472">Membrane</keyword>
<organism evidence="3 4">
    <name type="scientific">Arundinibacter roseus</name>
    <dbReference type="NCBI Taxonomy" id="2070510"/>
    <lineage>
        <taxon>Bacteria</taxon>
        <taxon>Pseudomonadati</taxon>
        <taxon>Bacteroidota</taxon>
        <taxon>Cytophagia</taxon>
        <taxon>Cytophagales</taxon>
        <taxon>Spirosomataceae</taxon>
        <taxon>Arundinibacter</taxon>
    </lineage>
</organism>
<evidence type="ECO:0000259" key="2">
    <source>
        <dbReference type="Pfam" id="PF06580"/>
    </source>
</evidence>
<evidence type="ECO:0000256" key="1">
    <source>
        <dbReference type="SAM" id="Phobius"/>
    </source>
</evidence>
<keyword evidence="1" id="KW-1133">Transmembrane helix</keyword>
<dbReference type="InterPro" id="IPR036890">
    <property type="entry name" value="HATPase_C_sf"/>
</dbReference>
<dbReference type="PANTHER" id="PTHR34220:SF7">
    <property type="entry name" value="SENSOR HISTIDINE KINASE YPDA"/>
    <property type="match status" value="1"/>
</dbReference>
<dbReference type="RefSeq" id="WP_132120802.1">
    <property type="nucleotide sequence ID" value="NZ_SMJU01000014.1"/>
</dbReference>
<dbReference type="InterPro" id="IPR050640">
    <property type="entry name" value="Bact_2-comp_sensor_kinase"/>
</dbReference>
<feature type="transmembrane region" description="Helical" evidence="1">
    <location>
        <begin position="110"/>
        <end position="134"/>
    </location>
</feature>
<dbReference type="EMBL" id="SMJU01000014">
    <property type="protein sequence ID" value="TDB61367.1"/>
    <property type="molecule type" value="Genomic_DNA"/>
</dbReference>
<feature type="transmembrane region" description="Helical" evidence="1">
    <location>
        <begin position="12"/>
        <end position="29"/>
    </location>
</feature>
<dbReference type="Proteomes" id="UP000295706">
    <property type="component" value="Unassembled WGS sequence"/>
</dbReference>
<keyword evidence="4" id="KW-1185">Reference proteome</keyword>
<sequence length="338" mass="37592">MKIDRIQRFELYIFIAVLGLNLLLGVLAGQKDYALLRQLTFVGSASVLIWFSLRQMGPYLVRRADQFNPQVGALFIIGIALLTGGAVGLGLILLWRFAGGYTQLPGVSSLVANFMSFGIISALITSIFILGVFLTRRKTSLLEEEKLKQALLKAEFDSLKNQVNPHFLFNSLNILSALIPEDPENAVQLVEKLSKVFRYNLQNSPRSTIELSTELKIVESYLFIHKMRFGDNLHYTFELDEALASHLFIVPQGLLTLVENAIKHNECSAMKPLTISIQADEDYVSVANSYQPRRLLAGESTGIGLANLKSRYAMLTSDPILLESDPAAFVVKIPLLKS</sequence>
<proteinExistence type="predicted"/>
<dbReference type="GO" id="GO:0016020">
    <property type="term" value="C:membrane"/>
    <property type="evidence" value="ECO:0007669"/>
    <property type="project" value="InterPro"/>
</dbReference>
<dbReference type="OrthoDB" id="927174at2"/>
<feature type="transmembrane region" description="Helical" evidence="1">
    <location>
        <begin position="74"/>
        <end position="98"/>
    </location>
</feature>
<gene>
    <name evidence="3" type="ORF">EZE20_19370</name>
</gene>